<gene>
    <name evidence="2" type="primary">T7P1.23</name>
</gene>
<dbReference type="PhylomeDB" id="Q9C945"/>
<name>Q9C945_ARATH</name>
<reference evidence="2" key="3">
    <citation type="submission" date="2001-01" db="EMBL/GenBank/DDBJ databases">
        <authorList>
            <person name="Town C.D."/>
            <person name="Kaul S."/>
        </authorList>
    </citation>
    <scope>NUCLEOTIDE SEQUENCE</scope>
</reference>
<dbReference type="TAIR" id="AT1G61093"/>
<evidence type="ECO:0000313" key="2">
    <source>
        <dbReference type="EMBL" id="AAG51635.1"/>
    </source>
</evidence>
<evidence type="ECO:0000256" key="1">
    <source>
        <dbReference type="SAM" id="MobiDB-lite"/>
    </source>
</evidence>
<sequence>MRPETLAVIQKQLTEMKASQRNMTDHEVIRAMNEFMFCFENCYTENETVNHIVQKFPSYVPKSVRSFFQKSIALIDEESREAYLTDAEECASVRRSQARDTSEEAKRSQDTLMGRLILIFMRPETLAVIQKQLTKIKAAQRNMTDNEVLRSMDEIMFCFENCYTEDETFTHIAQMFPSYVLKIVKSFFQISKAVTDEESREAYLTDAEECASVRRSQARDTSEEAKRSQGEASTSQKCEPNCNKH</sequence>
<accession>Q9C945</accession>
<organism evidence="2">
    <name type="scientific">Arabidopsis thaliana</name>
    <name type="common">Mouse-ear cress</name>
    <dbReference type="NCBI Taxonomy" id="3702"/>
    <lineage>
        <taxon>Eukaryota</taxon>
        <taxon>Viridiplantae</taxon>
        <taxon>Streptophyta</taxon>
        <taxon>Embryophyta</taxon>
        <taxon>Tracheophyta</taxon>
        <taxon>Spermatophyta</taxon>
        <taxon>Magnoliopsida</taxon>
        <taxon>eudicotyledons</taxon>
        <taxon>Gunneridae</taxon>
        <taxon>Pentapetalae</taxon>
        <taxon>rosids</taxon>
        <taxon>malvids</taxon>
        <taxon>Brassicales</taxon>
        <taxon>Brassicaceae</taxon>
        <taxon>Camelineae</taxon>
        <taxon>Arabidopsis</taxon>
    </lineage>
</organism>
<dbReference type="EMBL" id="AC018908">
    <property type="protein sequence ID" value="AAG51635.1"/>
    <property type="molecule type" value="Genomic_DNA"/>
</dbReference>
<reference key="2">
    <citation type="journal article" date="2000" name="Nature">
        <title>Sequence and analysis of chromosome 1 of the plant Arabidopsis thaliana.</title>
        <authorList>
            <person name="Theologis A."/>
            <person name="Ecker J.R."/>
            <person name="Palm C.J."/>
            <person name="Federspiel N.A."/>
            <person name="Kaul S."/>
            <person name="White O."/>
            <person name="Alonso J."/>
            <person name="Altafi H."/>
            <person name="Araujo R."/>
            <person name="Bowman C.L."/>
            <person name="Brooks S.Y."/>
            <person name="Buehler E."/>
            <person name="Chan A."/>
            <person name="Chao Q."/>
            <person name="Chen H."/>
            <person name="Cheuk R.F."/>
            <person name="Chin C.W."/>
            <person name="Chung M.K."/>
            <person name="Conn L."/>
            <person name="Conway A.B."/>
            <person name="Conway A.R."/>
            <person name="Creasy T.H."/>
            <person name="Dewar K."/>
            <person name="Dunn P."/>
            <person name="Etgu P."/>
            <person name="Feldblyum T.V."/>
            <person name="Feng J."/>
            <person name="Fong B."/>
            <person name="Fujii C.Y."/>
            <person name="Gill J.E."/>
            <person name="Goldsmith A.D."/>
            <person name="Haas B."/>
            <person name="Hansen N.F."/>
            <person name="Hughes B."/>
            <person name="Huizar L."/>
            <person name="Hunter J.L."/>
            <person name="Jenkins J."/>
            <person name="Johnson-Hopson C."/>
            <person name="Khan S."/>
            <person name="Khaykin E."/>
            <person name="Kim C.J."/>
            <person name="Koo H.L."/>
            <person name="Kremenetskaia I."/>
            <person name="Kurtz D.B."/>
            <person name="Kwan A."/>
            <person name="Lam B."/>
            <person name="Langin-Hooper S."/>
            <person name="Lee A."/>
            <person name="Lee J.M."/>
            <person name="Lenz C.A."/>
            <person name="Li J.H."/>
            <person name="Li Y."/>
            <person name="Lin X."/>
            <person name="Liu S.X."/>
            <person name="Liu Z.A."/>
            <person name="Luros J.S."/>
            <person name="Maiti R."/>
            <person name="Marziali A."/>
            <person name="Militscher J."/>
            <person name="Miranda M."/>
            <person name="Nguyen M."/>
            <person name="Nierman W.C."/>
            <person name="Osborne B.I."/>
            <person name="Pai G."/>
            <person name="Peterson J."/>
            <person name="Pham P.K."/>
            <person name="Rizzo M."/>
            <person name="Rooney T."/>
            <person name="Rowley D."/>
            <person name="Sakano H."/>
            <person name="Salzberg S.L."/>
            <person name="Schwartz J.R."/>
            <person name="Shinn P."/>
            <person name="Southwick A.M."/>
            <person name="Sun H."/>
            <person name="Tallon L.J."/>
            <person name="Tambunga G."/>
            <person name="Toriumi M.J."/>
            <person name="Town C.D."/>
            <person name="Utterback T."/>
            <person name="Van Aken S."/>
            <person name="Vaysberg M."/>
            <person name="Vysotskaia V.S."/>
            <person name="Walker M."/>
            <person name="Wu D."/>
            <person name="Yu G."/>
            <person name="Fraser C.M."/>
            <person name="Venter J.C."/>
            <person name="Davis R.W."/>
        </authorList>
    </citation>
    <scope>NUCLEOTIDE SEQUENCE [LARGE SCALE GENOMIC DNA]</scope>
    <source>
        <strain>cv. Columbia</strain>
    </source>
</reference>
<reference evidence="2" key="1">
    <citation type="submission" date="1999-12" db="EMBL/GenBank/DDBJ databases">
        <title>Arabidopsis thaliana chromosome 1 BAC T7P1 genomic sequence.</title>
        <authorList>
            <person name="Lin X."/>
            <person name="Kaul S."/>
            <person name="Town C.D."/>
            <person name="Benito M."/>
            <person name="Creasy T.H."/>
            <person name="Haas B.J."/>
            <person name="Wu D."/>
            <person name="Maiti R."/>
            <person name="Ronning C.M."/>
            <person name="Koo H."/>
            <person name="Fujii C.Y."/>
            <person name="Utterback T.R."/>
            <person name="Barnstead M.E."/>
            <person name="Bowman C.L."/>
            <person name="White O."/>
            <person name="Nierman W.C."/>
            <person name="Fraser C.M."/>
        </authorList>
    </citation>
    <scope>NUCLEOTIDE SEQUENCE</scope>
</reference>
<dbReference type="AlphaFoldDB" id="Q9C945"/>
<dbReference type="ExpressionAtlas" id="Q9C945">
    <property type="expression patterns" value="baseline and differential"/>
</dbReference>
<protein>
    <submittedName>
        <fullName evidence="2">Uncharacterized protein T7P1.23</fullName>
    </submittedName>
</protein>
<feature type="compositionally biased region" description="Basic and acidic residues" evidence="1">
    <location>
        <begin position="217"/>
        <end position="229"/>
    </location>
</feature>
<feature type="region of interest" description="Disordered" evidence="1">
    <location>
        <begin position="213"/>
        <end position="245"/>
    </location>
</feature>
<proteinExistence type="predicted"/>